<accession>A0A9D2GXM8</accession>
<sequence length="69" mass="8254">MNLNLQFVKRNSQKVYDVLAYYTRCTFEQLEKLCNLTSTDLCLALAQLMREHRVEQYSEKQAVYYRLPA</sequence>
<evidence type="ECO:0000313" key="1">
    <source>
        <dbReference type="EMBL" id="HIZ91843.1"/>
    </source>
</evidence>
<reference evidence="1" key="2">
    <citation type="submission" date="2021-04" db="EMBL/GenBank/DDBJ databases">
        <authorList>
            <person name="Gilroy R."/>
        </authorList>
    </citation>
    <scope>NUCLEOTIDE SEQUENCE</scope>
    <source>
        <strain evidence="1">CHK118-2852</strain>
    </source>
</reference>
<dbReference type="EMBL" id="DXAV01000056">
    <property type="protein sequence ID" value="HIZ91843.1"/>
    <property type="molecule type" value="Genomic_DNA"/>
</dbReference>
<protein>
    <submittedName>
        <fullName evidence="1">Uncharacterized protein</fullName>
    </submittedName>
</protein>
<organism evidence="1 2">
    <name type="scientific">Candidatus Bacteroides merdavium</name>
    <dbReference type="NCBI Taxonomy" id="2838472"/>
    <lineage>
        <taxon>Bacteria</taxon>
        <taxon>Pseudomonadati</taxon>
        <taxon>Bacteroidota</taxon>
        <taxon>Bacteroidia</taxon>
        <taxon>Bacteroidales</taxon>
        <taxon>Bacteroidaceae</taxon>
        <taxon>Bacteroides</taxon>
    </lineage>
</organism>
<dbReference type="Gene3D" id="1.10.10.10">
    <property type="entry name" value="Winged helix-like DNA-binding domain superfamily/Winged helix DNA-binding domain"/>
    <property type="match status" value="1"/>
</dbReference>
<dbReference type="Proteomes" id="UP000824108">
    <property type="component" value="Unassembled WGS sequence"/>
</dbReference>
<comment type="caution">
    <text evidence="1">The sequence shown here is derived from an EMBL/GenBank/DDBJ whole genome shotgun (WGS) entry which is preliminary data.</text>
</comment>
<dbReference type="InterPro" id="IPR036388">
    <property type="entry name" value="WH-like_DNA-bd_sf"/>
</dbReference>
<evidence type="ECO:0000313" key="2">
    <source>
        <dbReference type="Proteomes" id="UP000824108"/>
    </source>
</evidence>
<reference evidence="1" key="1">
    <citation type="journal article" date="2021" name="PeerJ">
        <title>Extensive microbial diversity within the chicken gut microbiome revealed by metagenomics and culture.</title>
        <authorList>
            <person name="Gilroy R."/>
            <person name="Ravi A."/>
            <person name="Getino M."/>
            <person name="Pursley I."/>
            <person name="Horton D.L."/>
            <person name="Alikhan N.F."/>
            <person name="Baker D."/>
            <person name="Gharbi K."/>
            <person name="Hall N."/>
            <person name="Watson M."/>
            <person name="Adriaenssens E.M."/>
            <person name="Foster-Nyarko E."/>
            <person name="Jarju S."/>
            <person name="Secka A."/>
            <person name="Antonio M."/>
            <person name="Oren A."/>
            <person name="Chaudhuri R.R."/>
            <person name="La Ragione R."/>
            <person name="Hildebrand F."/>
            <person name="Pallen M.J."/>
        </authorList>
    </citation>
    <scope>NUCLEOTIDE SEQUENCE</scope>
    <source>
        <strain evidence="1">CHK118-2852</strain>
    </source>
</reference>
<name>A0A9D2GXM8_9BACE</name>
<gene>
    <name evidence="1" type="ORF">H9807_06990</name>
</gene>
<dbReference type="AlphaFoldDB" id="A0A9D2GXM8"/>
<proteinExistence type="predicted"/>